<evidence type="ECO:0000313" key="1">
    <source>
        <dbReference type="EMBL" id="ULT84720.1"/>
    </source>
</evidence>
<reference evidence="1 2" key="1">
    <citation type="submission" date="2022-05" db="EMBL/GenBank/DDBJ databases">
        <title>Chromosome-level reference genomes for two strains of Caenorhabditis briggsae: an improved platform for comparative genomics.</title>
        <authorList>
            <person name="Stevens L."/>
            <person name="Andersen E.C."/>
        </authorList>
    </citation>
    <scope>NUCLEOTIDE SEQUENCE [LARGE SCALE GENOMIC DNA]</scope>
    <source>
        <strain evidence="1">QX1410_ONT</strain>
        <tissue evidence="1">Whole-organism</tissue>
    </source>
</reference>
<dbReference type="AlphaFoldDB" id="A0AAE8ZWW7"/>
<proteinExistence type="predicted"/>
<name>A0AAE8ZWW7_CAEBR</name>
<dbReference type="EMBL" id="CP090896">
    <property type="protein sequence ID" value="ULT84720.1"/>
    <property type="molecule type" value="Genomic_DNA"/>
</dbReference>
<dbReference type="Proteomes" id="UP000827892">
    <property type="component" value="Chromosome X"/>
</dbReference>
<gene>
    <name evidence="1" type="ORF">L3Y34_013409</name>
</gene>
<evidence type="ECO:0000313" key="2">
    <source>
        <dbReference type="Proteomes" id="UP000827892"/>
    </source>
</evidence>
<protein>
    <submittedName>
        <fullName evidence="1">Uncharacterized protein</fullName>
    </submittedName>
</protein>
<accession>A0AAE8ZWW7</accession>
<sequence length="104" mass="12567">MRNLPEKSLLDIQLDSLKMMLNEKENTKFQPMVTEHKKIKMEPMEPKRIKQENVKSIKIEILDYQERAEIVEYGNGEFYDETSVPERFFRELDQDLEFFPGSWH</sequence>
<organism evidence="1 2">
    <name type="scientific">Caenorhabditis briggsae</name>
    <dbReference type="NCBI Taxonomy" id="6238"/>
    <lineage>
        <taxon>Eukaryota</taxon>
        <taxon>Metazoa</taxon>
        <taxon>Ecdysozoa</taxon>
        <taxon>Nematoda</taxon>
        <taxon>Chromadorea</taxon>
        <taxon>Rhabditida</taxon>
        <taxon>Rhabditina</taxon>
        <taxon>Rhabditomorpha</taxon>
        <taxon>Rhabditoidea</taxon>
        <taxon>Rhabditidae</taxon>
        <taxon>Peloderinae</taxon>
        <taxon>Caenorhabditis</taxon>
    </lineage>
</organism>